<evidence type="ECO:0000313" key="4">
    <source>
        <dbReference type="Proteomes" id="UP000799537"/>
    </source>
</evidence>
<dbReference type="OrthoDB" id="2884623at2759"/>
<feature type="region of interest" description="Disordered" evidence="1">
    <location>
        <begin position="53"/>
        <end position="76"/>
    </location>
</feature>
<reference evidence="3" key="1">
    <citation type="journal article" date="2020" name="Stud. Mycol.">
        <title>101 Dothideomycetes genomes: a test case for predicting lifestyles and emergence of pathogens.</title>
        <authorList>
            <person name="Haridas S."/>
            <person name="Albert R."/>
            <person name="Binder M."/>
            <person name="Bloem J."/>
            <person name="Labutti K."/>
            <person name="Salamov A."/>
            <person name="Andreopoulos B."/>
            <person name="Baker S."/>
            <person name="Barry K."/>
            <person name="Bills G."/>
            <person name="Bluhm B."/>
            <person name="Cannon C."/>
            <person name="Castanera R."/>
            <person name="Culley D."/>
            <person name="Daum C."/>
            <person name="Ezra D."/>
            <person name="Gonzalez J."/>
            <person name="Henrissat B."/>
            <person name="Kuo A."/>
            <person name="Liang C."/>
            <person name="Lipzen A."/>
            <person name="Lutzoni F."/>
            <person name="Magnuson J."/>
            <person name="Mondo S."/>
            <person name="Nolan M."/>
            <person name="Ohm R."/>
            <person name="Pangilinan J."/>
            <person name="Park H.-J."/>
            <person name="Ramirez L."/>
            <person name="Alfaro M."/>
            <person name="Sun H."/>
            <person name="Tritt A."/>
            <person name="Yoshinaga Y."/>
            <person name="Zwiers L.-H."/>
            <person name="Turgeon B."/>
            <person name="Goodwin S."/>
            <person name="Spatafora J."/>
            <person name="Crous P."/>
            <person name="Grigoriev I."/>
        </authorList>
    </citation>
    <scope>NUCLEOTIDE SEQUENCE</scope>
    <source>
        <strain evidence="3">ATCC 36951</strain>
    </source>
</reference>
<dbReference type="Proteomes" id="UP000799537">
    <property type="component" value="Unassembled WGS sequence"/>
</dbReference>
<organism evidence="3 4">
    <name type="scientific">Zasmidium cellare ATCC 36951</name>
    <dbReference type="NCBI Taxonomy" id="1080233"/>
    <lineage>
        <taxon>Eukaryota</taxon>
        <taxon>Fungi</taxon>
        <taxon>Dikarya</taxon>
        <taxon>Ascomycota</taxon>
        <taxon>Pezizomycotina</taxon>
        <taxon>Dothideomycetes</taxon>
        <taxon>Dothideomycetidae</taxon>
        <taxon>Mycosphaerellales</taxon>
        <taxon>Mycosphaerellaceae</taxon>
        <taxon>Zasmidium</taxon>
    </lineage>
</organism>
<keyword evidence="4" id="KW-1185">Reference proteome</keyword>
<gene>
    <name evidence="3" type="ORF">M409DRAFT_51449</name>
</gene>
<sequence length="223" mass="25752">MSTGLLFVTAPEADFKAINHFLIYARDWEFGDEDTWDNFHLVTSRKDPDLSKFSDSRRNELPATKPGDVTAETSNEWSGASIQDIERYVLDHEPTGIDGNEISLFLILDCQSLRDRTCIIAERYTEWNDDADPPEKFPKEDREKQYEFNKYRAPWDETYICFANLNIGNMDFEDFADDDEGEEDVGADGEGWWTFRGMGSDLTEEQVGRREGVVRRFEGEGKI</sequence>
<evidence type="ECO:0000256" key="1">
    <source>
        <dbReference type="SAM" id="MobiDB-lite"/>
    </source>
</evidence>
<dbReference type="InterPro" id="IPR053832">
    <property type="entry name" value="DUF6924"/>
</dbReference>
<name>A0A6A6CTD0_ZASCE</name>
<evidence type="ECO:0000313" key="3">
    <source>
        <dbReference type="EMBL" id="KAF2170404.1"/>
    </source>
</evidence>
<protein>
    <recommendedName>
        <fullName evidence="2">DUF6924 domain-containing protein</fullName>
    </recommendedName>
</protein>
<feature type="domain" description="DUF6924" evidence="2">
    <location>
        <begin position="60"/>
        <end position="179"/>
    </location>
</feature>
<dbReference type="GeneID" id="54565078"/>
<dbReference type="AlphaFoldDB" id="A0A6A6CTD0"/>
<dbReference type="RefSeq" id="XP_033671293.1">
    <property type="nucleotide sequence ID" value="XM_033811806.1"/>
</dbReference>
<evidence type="ECO:0000259" key="2">
    <source>
        <dbReference type="Pfam" id="PF21962"/>
    </source>
</evidence>
<proteinExistence type="predicted"/>
<dbReference type="EMBL" id="ML993585">
    <property type="protein sequence ID" value="KAF2170404.1"/>
    <property type="molecule type" value="Genomic_DNA"/>
</dbReference>
<dbReference type="Pfam" id="PF21962">
    <property type="entry name" value="DUF6924"/>
    <property type="match status" value="1"/>
</dbReference>
<accession>A0A6A6CTD0</accession>